<sequence>MASTKIVAEYAKSNRSSCKKCTKSISANTLRLGLVSRDGRGFDMTKWHHLNCFPIDSEPIVSVDAIDGFTSLKSSDQEELKKLTDGCDRLPKEDSDGEKEGDDGSDEKKEGDEGSNEKSLKELKDRKSDEAGPDELEESDSKKLKILAEYAKSNRSSCKKCTNTISANTLRLALVSRERGFNMIKWHHLNCFPIESHPIISVDEINGFSSLKSSDQEAVKKLMAGCDGLPKEECDGEKEGVEGSDEKSLKEFILRKSDEAGLDELEKSNSKKLKVCKEDEAARDEHKESKSKKLKIVAEYAKSNRSSCKKCTKTISANTLRLGLVSRDSRGFDMTKWHHLNCFPTDSQPIVSVDEINGFSSLKSSDQEALKKLTAGCDGLPKEGCDGQEDGVEGSDEKSLKEFKEAELEIAFSVSDTKNNYKEATLFPKWKAFQTVIFLERDEGLHDSAKIAAFDFDGCLANTSVRRVGPDAWSLMYSSIPEKLKSLYEDGYKLVIFTNESNIERWKNKRQVAVDSKIGRLNNFINHVKVPIQVFIACGLGKTDGQTEDPFRKPKPGMWRLMEQQFNSGIAIDMDQSFYVGDAAGRKNDHSDADIRFAQLFPCAECRTSIT</sequence>
<feature type="compositionally biased region" description="Basic and acidic residues" evidence="8">
    <location>
        <begin position="106"/>
        <end position="130"/>
    </location>
</feature>
<dbReference type="OrthoDB" id="19045at2759"/>
<dbReference type="PROSITE" id="PS50064">
    <property type="entry name" value="ZF_PARP_2"/>
    <property type="match status" value="3"/>
</dbReference>
<dbReference type="SMART" id="SM01336">
    <property type="entry name" value="zf-PARP"/>
    <property type="match status" value="3"/>
</dbReference>
<dbReference type="Pfam" id="PF00645">
    <property type="entry name" value="zf-PARP"/>
    <property type="match status" value="3"/>
</dbReference>
<dbReference type="GO" id="GO:0003690">
    <property type="term" value="F:double-stranded DNA binding"/>
    <property type="evidence" value="ECO:0007669"/>
    <property type="project" value="TreeGrafter"/>
</dbReference>
<dbReference type="STRING" id="56857.A0A200PUI7"/>
<proteinExistence type="predicted"/>
<dbReference type="PANTHER" id="PTHR12083">
    <property type="entry name" value="BIFUNCTIONAL POLYNUCLEOTIDE PHOSPHATASE/KINASE"/>
    <property type="match status" value="1"/>
</dbReference>
<keyword evidence="5" id="KW-0862">Zinc</keyword>
<keyword evidence="4" id="KW-0863">Zinc-finger</keyword>
<evidence type="ECO:0000256" key="3">
    <source>
        <dbReference type="ARBA" id="ARBA00022737"/>
    </source>
</evidence>
<feature type="compositionally biased region" description="Basic and acidic residues" evidence="8">
    <location>
        <begin position="80"/>
        <end position="94"/>
    </location>
</feature>
<feature type="domain" description="PARP-type" evidence="9">
    <location>
        <begin position="146"/>
        <end position="227"/>
    </location>
</feature>
<comment type="caution">
    <text evidence="10">The sequence shown here is derived from an EMBL/GenBank/DDBJ whole genome shotgun (WGS) entry which is preliminary data.</text>
</comment>
<evidence type="ECO:0000256" key="7">
    <source>
        <dbReference type="ARBA" id="ARBA00023242"/>
    </source>
</evidence>
<evidence type="ECO:0000256" key="1">
    <source>
        <dbReference type="ARBA" id="ARBA00004123"/>
    </source>
</evidence>
<dbReference type="GO" id="GO:0046404">
    <property type="term" value="F:ATP-dependent polydeoxyribonucleotide 5'-hydroxyl-kinase activity"/>
    <property type="evidence" value="ECO:0007669"/>
    <property type="project" value="TreeGrafter"/>
</dbReference>
<dbReference type="GO" id="GO:0005634">
    <property type="term" value="C:nucleus"/>
    <property type="evidence" value="ECO:0007669"/>
    <property type="project" value="UniProtKB-SubCell"/>
</dbReference>
<evidence type="ECO:0000313" key="10">
    <source>
        <dbReference type="EMBL" id="OVA01879.1"/>
    </source>
</evidence>
<feature type="domain" description="PARP-type" evidence="9">
    <location>
        <begin position="6"/>
        <end position="82"/>
    </location>
</feature>
<dbReference type="GO" id="GO:0046403">
    <property type="term" value="F:polynucleotide 3'-phosphatase activity"/>
    <property type="evidence" value="ECO:0007669"/>
    <property type="project" value="TreeGrafter"/>
</dbReference>
<dbReference type="InParanoid" id="A0A200PUI7"/>
<keyword evidence="7" id="KW-0539">Nucleus</keyword>
<organism evidence="10 11">
    <name type="scientific">Macleaya cordata</name>
    <name type="common">Five-seeded plume-poppy</name>
    <name type="synonym">Bocconia cordata</name>
    <dbReference type="NCBI Taxonomy" id="56857"/>
    <lineage>
        <taxon>Eukaryota</taxon>
        <taxon>Viridiplantae</taxon>
        <taxon>Streptophyta</taxon>
        <taxon>Embryophyta</taxon>
        <taxon>Tracheophyta</taxon>
        <taxon>Spermatophyta</taxon>
        <taxon>Magnoliopsida</taxon>
        <taxon>Ranunculales</taxon>
        <taxon>Papaveraceae</taxon>
        <taxon>Papaveroideae</taxon>
        <taxon>Macleaya</taxon>
    </lineage>
</organism>
<dbReference type="InterPro" id="IPR006549">
    <property type="entry name" value="HAD-SF_hydro_IIIA"/>
</dbReference>
<dbReference type="FunFam" id="3.40.50.1000:FF:000198">
    <property type="entry name" value="Bifunctional polynucleotide phosphatase/kinase"/>
    <property type="match status" value="1"/>
</dbReference>
<dbReference type="SUPFAM" id="SSF56784">
    <property type="entry name" value="HAD-like"/>
    <property type="match status" value="1"/>
</dbReference>
<dbReference type="GO" id="GO:0006281">
    <property type="term" value="P:DNA repair"/>
    <property type="evidence" value="ECO:0007669"/>
    <property type="project" value="TreeGrafter"/>
</dbReference>
<feature type="compositionally biased region" description="Acidic residues" evidence="8">
    <location>
        <begin position="95"/>
        <end position="105"/>
    </location>
</feature>
<dbReference type="Gene3D" id="3.30.1740.10">
    <property type="entry name" value="Zinc finger, PARP-type"/>
    <property type="match status" value="3"/>
</dbReference>
<dbReference type="Gene3D" id="3.40.50.1000">
    <property type="entry name" value="HAD superfamily/HAD-like"/>
    <property type="match status" value="1"/>
</dbReference>
<evidence type="ECO:0000256" key="8">
    <source>
        <dbReference type="SAM" id="MobiDB-lite"/>
    </source>
</evidence>
<protein>
    <submittedName>
        <fullName evidence="10">Zinc finger protein</fullName>
    </submittedName>
</protein>
<accession>A0A200PUI7</accession>
<dbReference type="NCBIfam" id="TIGR01664">
    <property type="entry name" value="DNA-3'-Pase"/>
    <property type="match status" value="1"/>
</dbReference>
<dbReference type="GO" id="GO:0008270">
    <property type="term" value="F:zinc ion binding"/>
    <property type="evidence" value="ECO:0007669"/>
    <property type="project" value="UniProtKB-KW"/>
</dbReference>
<feature type="region of interest" description="Disordered" evidence="8">
    <location>
        <begin position="80"/>
        <end position="140"/>
    </location>
</feature>
<dbReference type="OMA" id="GMWWLMT"/>
<evidence type="ECO:0000313" key="11">
    <source>
        <dbReference type="Proteomes" id="UP000195402"/>
    </source>
</evidence>
<dbReference type="AlphaFoldDB" id="A0A200PUI7"/>
<dbReference type="Proteomes" id="UP000195402">
    <property type="component" value="Unassembled WGS sequence"/>
</dbReference>
<reference evidence="10 11" key="1">
    <citation type="journal article" date="2017" name="Mol. Plant">
        <title>The Genome of Medicinal Plant Macleaya cordata Provides New Insights into Benzylisoquinoline Alkaloids Metabolism.</title>
        <authorList>
            <person name="Liu X."/>
            <person name="Liu Y."/>
            <person name="Huang P."/>
            <person name="Ma Y."/>
            <person name="Qing Z."/>
            <person name="Tang Q."/>
            <person name="Cao H."/>
            <person name="Cheng P."/>
            <person name="Zheng Y."/>
            <person name="Yuan Z."/>
            <person name="Zhou Y."/>
            <person name="Liu J."/>
            <person name="Tang Z."/>
            <person name="Zhuo Y."/>
            <person name="Zhang Y."/>
            <person name="Yu L."/>
            <person name="Huang J."/>
            <person name="Yang P."/>
            <person name="Peng Q."/>
            <person name="Zhang J."/>
            <person name="Jiang W."/>
            <person name="Zhang Z."/>
            <person name="Lin K."/>
            <person name="Ro D.K."/>
            <person name="Chen X."/>
            <person name="Xiong X."/>
            <person name="Shang Y."/>
            <person name="Huang S."/>
            <person name="Zeng J."/>
        </authorList>
    </citation>
    <scope>NUCLEOTIDE SEQUENCE [LARGE SCALE GENOMIC DNA]</scope>
    <source>
        <strain evidence="11">cv. BLH2017</strain>
        <tissue evidence="10">Root</tissue>
    </source>
</reference>
<dbReference type="FunCoup" id="A0A200PUI7">
    <property type="interactions" value="465"/>
</dbReference>
<keyword evidence="2" id="KW-0479">Metal-binding</keyword>
<evidence type="ECO:0000256" key="2">
    <source>
        <dbReference type="ARBA" id="ARBA00022723"/>
    </source>
</evidence>
<dbReference type="Pfam" id="PF08645">
    <property type="entry name" value="PNK3P"/>
    <property type="match status" value="1"/>
</dbReference>
<gene>
    <name evidence="10" type="ORF">BVC80_9079g13</name>
</gene>
<dbReference type="EMBL" id="MVGT01004035">
    <property type="protein sequence ID" value="OVA01879.1"/>
    <property type="molecule type" value="Genomic_DNA"/>
</dbReference>
<dbReference type="InterPro" id="IPR023214">
    <property type="entry name" value="HAD_sf"/>
</dbReference>
<dbReference type="InterPro" id="IPR036957">
    <property type="entry name" value="Znf_PARP_sf"/>
</dbReference>
<comment type="subcellular location">
    <subcellularLocation>
        <location evidence="1">Nucleus</location>
    </subcellularLocation>
</comment>
<keyword evidence="11" id="KW-1185">Reference proteome</keyword>
<evidence type="ECO:0000256" key="4">
    <source>
        <dbReference type="ARBA" id="ARBA00022771"/>
    </source>
</evidence>
<dbReference type="InterPro" id="IPR013954">
    <property type="entry name" value="PNK3P"/>
</dbReference>
<keyword evidence="3" id="KW-0677">Repeat</keyword>
<keyword evidence="6" id="KW-0238">DNA-binding</keyword>
<dbReference type="PANTHER" id="PTHR12083:SF9">
    <property type="entry name" value="BIFUNCTIONAL POLYNUCLEOTIDE PHOSPHATASE_KINASE"/>
    <property type="match status" value="1"/>
</dbReference>
<dbReference type="SUPFAM" id="SSF57716">
    <property type="entry name" value="Glucocorticoid receptor-like (DNA-binding domain)"/>
    <property type="match status" value="3"/>
</dbReference>
<dbReference type="InterPro" id="IPR001510">
    <property type="entry name" value="Znf_PARP"/>
</dbReference>
<dbReference type="InterPro" id="IPR006551">
    <property type="entry name" value="Polynucleotide_phosphatase"/>
</dbReference>
<evidence type="ECO:0000256" key="5">
    <source>
        <dbReference type="ARBA" id="ARBA00022833"/>
    </source>
</evidence>
<dbReference type="NCBIfam" id="TIGR01662">
    <property type="entry name" value="HAD-SF-IIIA"/>
    <property type="match status" value="1"/>
</dbReference>
<dbReference type="InterPro" id="IPR036412">
    <property type="entry name" value="HAD-like_sf"/>
</dbReference>
<name>A0A200PUI7_MACCD</name>
<feature type="domain" description="PARP-type" evidence="9">
    <location>
        <begin position="296"/>
        <end position="372"/>
    </location>
</feature>
<evidence type="ECO:0000256" key="6">
    <source>
        <dbReference type="ARBA" id="ARBA00023125"/>
    </source>
</evidence>
<evidence type="ECO:0000259" key="9">
    <source>
        <dbReference type="PROSITE" id="PS50064"/>
    </source>
</evidence>
<dbReference type="FunFam" id="3.30.1740.10:FF:000006">
    <property type="entry name" value="Poly [ADP-ribose] polymerase"/>
    <property type="match status" value="2"/>
</dbReference>